<dbReference type="Proteomes" id="UP000054851">
    <property type="component" value="Unassembled WGS sequence"/>
</dbReference>
<comment type="caution">
    <text evidence="2">The sequence shown here is derived from an EMBL/GenBank/DDBJ whole genome shotgun (WGS) entry which is preliminary data.</text>
</comment>
<dbReference type="GO" id="GO:0003676">
    <property type="term" value="F:nucleic acid binding"/>
    <property type="evidence" value="ECO:0007669"/>
    <property type="project" value="InterPro"/>
</dbReference>
<name>A0A158ACL1_9BURK</name>
<protein>
    <submittedName>
        <fullName evidence="2">Integrase catalytic subunit</fullName>
    </submittedName>
</protein>
<organism evidence="2 3">
    <name type="scientific">Caballeronia hypogeia</name>
    <dbReference type="NCBI Taxonomy" id="1777140"/>
    <lineage>
        <taxon>Bacteria</taxon>
        <taxon>Pseudomonadati</taxon>
        <taxon>Pseudomonadota</taxon>
        <taxon>Betaproteobacteria</taxon>
        <taxon>Burkholderiales</taxon>
        <taxon>Burkholderiaceae</taxon>
        <taxon>Caballeronia</taxon>
    </lineage>
</organism>
<dbReference type="AlphaFoldDB" id="A0A158ACL1"/>
<evidence type="ECO:0000313" key="3">
    <source>
        <dbReference type="Proteomes" id="UP000054851"/>
    </source>
</evidence>
<dbReference type="RefSeq" id="WP_061167443.1">
    <property type="nucleotide sequence ID" value="NZ_FCOA02000005.1"/>
</dbReference>
<dbReference type="EMBL" id="FCOA02000005">
    <property type="protein sequence ID" value="SAK55574.1"/>
    <property type="molecule type" value="Genomic_DNA"/>
</dbReference>
<accession>A0A158ACL1</accession>
<keyword evidence="3" id="KW-1185">Reference proteome</keyword>
<reference evidence="2" key="1">
    <citation type="submission" date="2016-01" db="EMBL/GenBank/DDBJ databases">
        <authorList>
            <person name="Peeters C."/>
        </authorList>
    </citation>
    <scope>NUCLEOTIDE SEQUENCE</scope>
    <source>
        <strain evidence="2">LMG 29322</strain>
    </source>
</reference>
<dbReference type="InterPro" id="IPR036397">
    <property type="entry name" value="RNaseH_sf"/>
</dbReference>
<gene>
    <name evidence="2" type="ORF">AWB79_02201</name>
</gene>
<dbReference type="OrthoDB" id="5439087at2"/>
<dbReference type="Gene3D" id="3.30.420.10">
    <property type="entry name" value="Ribonuclease H-like superfamily/Ribonuclease H"/>
    <property type="match status" value="1"/>
</dbReference>
<feature type="compositionally biased region" description="Basic and acidic residues" evidence="1">
    <location>
        <begin position="691"/>
        <end position="706"/>
    </location>
</feature>
<evidence type="ECO:0000313" key="2">
    <source>
        <dbReference type="EMBL" id="SAK55574.1"/>
    </source>
</evidence>
<sequence>MLEIESTRLTDGSYDRPLPLLQGKGDHKRGRYYRYVGHCLEKQVIYLLVVLKHVRVGSRAPRAFTERDVDALHVVPEEIADPQMTGLPEGQLKESWKAGRDRRWPVVHEVILNTARILEDKTFFDATIRDVAEKHKVSVKDLRRWVLTYYARGSIKNGLLERGWAQGKSRTGSRRVTKKLGRPNRLVYEGFAHLEGVNSKRFVPAIRRALETYWIGQNESLRRTWKLMCDNDLARSTKVNGEKIRRRIRPEKTLTVGQFLYRARQLIAAEPELTQRKVGDVEFRQRFEALCGAASDFALWPGDVVDIDATPFNCELVADWDASRCIGKPYVFLAVDRSSSAIVGFFIWYKGESWNAYRQLILMVCCPKDDLLRRHGFVPGEKGDWPIFFVPGAFFLDNCPAGQSKRAKAAIIDRLGTDMIYAPVRHGEAKPQVENHIGIVERAISSHNGAWKREKSLRDRDKRRRSRADATLVHQSFEGHLLNEIIEYNKFAHLPHYLNDDMRDANVNPTPEEMCVWGLKHNRGDANTHWDEATTLRKLLDRKTVTLENGTVHFSKQRYCSHETKELFRKWKRSPGKRRGRGPKITICPLPFTSDKILWAHDDGKFSDIGRDARSVRAYPGQTWSRVERHLQNDCATAILTGFKRKRKGVLGKATTERLARQAKIPVPKKRGSVRSARGFAQAGLEHGLAERDERILDAPHTDSKSVRPSSSGNEEAAPNPTSDGLDELFKAHFLR</sequence>
<proteinExistence type="predicted"/>
<feature type="region of interest" description="Disordered" evidence="1">
    <location>
        <begin position="691"/>
        <end position="729"/>
    </location>
</feature>
<evidence type="ECO:0000256" key="1">
    <source>
        <dbReference type="SAM" id="MobiDB-lite"/>
    </source>
</evidence>
<dbReference type="STRING" id="1777140.AWB79_02201"/>